<organism evidence="3 4">
    <name type="scientific">Halorussus limi</name>
    <dbReference type="NCBI Taxonomy" id="2938695"/>
    <lineage>
        <taxon>Archaea</taxon>
        <taxon>Methanobacteriati</taxon>
        <taxon>Methanobacteriota</taxon>
        <taxon>Stenosarchaea group</taxon>
        <taxon>Halobacteria</taxon>
        <taxon>Halobacteriales</taxon>
        <taxon>Haladaptataceae</taxon>
        <taxon>Halorussus</taxon>
    </lineage>
</organism>
<dbReference type="InterPro" id="IPR012338">
    <property type="entry name" value="Beta-lactam/transpept-like"/>
</dbReference>
<dbReference type="PANTHER" id="PTHR30023:SF0">
    <property type="entry name" value="PENICILLIN-SENSITIVE CARBOXYPEPTIDASE A"/>
    <property type="match status" value="1"/>
</dbReference>
<dbReference type="AlphaFoldDB" id="A0A8U0HYV3"/>
<keyword evidence="3" id="KW-0645">Protease</keyword>
<accession>A0A8U0HYV3</accession>
<keyword evidence="4" id="KW-1185">Reference proteome</keyword>
<name>A0A8U0HYV3_9EURY</name>
<evidence type="ECO:0000313" key="3">
    <source>
        <dbReference type="EMBL" id="UPV76029.1"/>
    </source>
</evidence>
<dbReference type="SUPFAM" id="SSF56601">
    <property type="entry name" value="beta-lactamase/transpeptidase-like"/>
    <property type="match status" value="1"/>
</dbReference>
<comment type="similarity">
    <text evidence="1">Belongs to the peptidase S13 family.</text>
</comment>
<dbReference type="EC" id="3.4.16.4" evidence="3"/>
<gene>
    <name evidence="3" type="primary">dacB</name>
    <name evidence="3" type="ORF">M0R89_08210</name>
</gene>
<dbReference type="KEGG" id="halx:M0R89_08210"/>
<dbReference type="NCBIfam" id="TIGR00666">
    <property type="entry name" value="PBP4"/>
    <property type="match status" value="1"/>
</dbReference>
<dbReference type="GO" id="GO:0006508">
    <property type="term" value="P:proteolysis"/>
    <property type="evidence" value="ECO:0007669"/>
    <property type="project" value="InterPro"/>
</dbReference>
<protein>
    <submittedName>
        <fullName evidence="3">D-alanyl-D-alanine carboxypeptidase/D-alanyl-D-alanine-endopeptidase</fullName>
        <ecNumber evidence="3">3.4.16.4</ecNumber>
    </submittedName>
</protein>
<reference evidence="3 4" key="1">
    <citation type="submission" date="2022-04" db="EMBL/GenBank/DDBJ databases">
        <title>Diverse halophilic archaea isolated from saline environments.</title>
        <authorList>
            <person name="Cui H.-L."/>
        </authorList>
    </citation>
    <scope>NUCLEOTIDE SEQUENCE [LARGE SCALE GENOMIC DNA]</scope>
    <source>
        <strain evidence="3 4">XZYJT49</strain>
    </source>
</reference>
<dbReference type="InterPro" id="IPR000667">
    <property type="entry name" value="Peptidase_S13"/>
</dbReference>
<dbReference type="Gene3D" id="3.50.80.20">
    <property type="entry name" value="D-Ala-D-Ala carboxypeptidase C, peptidase S13"/>
    <property type="match status" value="1"/>
</dbReference>
<dbReference type="PRINTS" id="PR00922">
    <property type="entry name" value="DADACBPTASE3"/>
</dbReference>
<proteinExistence type="inferred from homology"/>
<keyword evidence="3" id="KW-0121">Carboxypeptidase</keyword>
<keyword evidence="2 3" id="KW-0378">Hydrolase</keyword>
<dbReference type="Proteomes" id="UP000830729">
    <property type="component" value="Chromosome"/>
</dbReference>
<dbReference type="GeneID" id="72185175"/>
<dbReference type="Pfam" id="PF02113">
    <property type="entry name" value="Peptidase_S13"/>
    <property type="match status" value="1"/>
</dbReference>
<sequence length="451" mass="46781">MSDPTAPLAGIDGASVGVLAAARDGGEVVTADGDDPASGDIRGEVLASADPDRALTPASNTKLVTAALALDELGPAYTFETRVAGRGSVRDDRLDGDLVLRGSGAPDLTREDLTDLAEAVAEEASAVAGDLLLDGSRFAGGRYAPGWTVGDRRHAYGAPSSALALSGNTVEVRASDPDESGEFRVSVAPDSPEIAVETDLGAAEGDDAAFEVFTDPDTGAVRVEGSLPAGADRTERAPVVRPERHCGLVFRDALEAAGVTVEGEVRAAESGETPAREAFSRAVESAPVADLLRAMNVPSDNFVAEQLARTVAAERDGEGSWERWESLATDFLGDCGAVACRLRDGSGLSRYNLVTARGMVGLLARADDAPWADAFFDSLPAPGEGTLSSRLDGVDGLRAKTGTVTGTSALSGVVRREEESDVFFSAVYGGLTVEADEARRRQDEFVRGLLK</sequence>
<evidence type="ECO:0000256" key="2">
    <source>
        <dbReference type="ARBA" id="ARBA00022801"/>
    </source>
</evidence>
<evidence type="ECO:0000313" key="4">
    <source>
        <dbReference type="Proteomes" id="UP000830729"/>
    </source>
</evidence>
<evidence type="ECO:0000256" key="1">
    <source>
        <dbReference type="ARBA" id="ARBA00006096"/>
    </source>
</evidence>
<dbReference type="RefSeq" id="WP_248652066.1">
    <property type="nucleotide sequence ID" value="NZ_CP096659.1"/>
</dbReference>
<dbReference type="Gene3D" id="3.40.710.10">
    <property type="entry name" value="DD-peptidase/beta-lactamase superfamily"/>
    <property type="match status" value="1"/>
</dbReference>
<dbReference type="PANTHER" id="PTHR30023">
    <property type="entry name" value="D-ALANYL-D-ALANINE CARBOXYPEPTIDASE"/>
    <property type="match status" value="1"/>
</dbReference>
<dbReference type="GO" id="GO:0009002">
    <property type="term" value="F:serine-type D-Ala-D-Ala carboxypeptidase activity"/>
    <property type="evidence" value="ECO:0007669"/>
    <property type="project" value="UniProtKB-EC"/>
</dbReference>
<dbReference type="GO" id="GO:0000270">
    <property type="term" value="P:peptidoglycan metabolic process"/>
    <property type="evidence" value="ECO:0007669"/>
    <property type="project" value="TreeGrafter"/>
</dbReference>
<dbReference type="EMBL" id="CP096659">
    <property type="protein sequence ID" value="UPV76029.1"/>
    <property type="molecule type" value="Genomic_DNA"/>
</dbReference>